<reference evidence="3" key="1">
    <citation type="submission" date="2020-06" db="EMBL/GenBank/DDBJ databases">
        <title>Legume-microbial interactions unlock mineral nutrients during tropical forest succession.</title>
        <authorList>
            <person name="Epihov D.Z."/>
        </authorList>
    </citation>
    <scope>NUCLEOTIDE SEQUENCE [LARGE SCALE GENOMIC DNA]</scope>
    <source>
        <strain evidence="3">Pan2503</strain>
    </source>
</reference>
<dbReference type="InterPro" id="IPR047797">
    <property type="entry name" value="ISNCY_transpos"/>
</dbReference>
<dbReference type="Pfam" id="PF13518">
    <property type="entry name" value="HTH_28"/>
    <property type="match status" value="1"/>
</dbReference>
<keyword evidence="4" id="KW-1185">Reference proteome</keyword>
<feature type="domain" description="Integrase catalytic" evidence="2">
    <location>
        <begin position="137"/>
        <end position="323"/>
    </location>
</feature>
<dbReference type="NCBIfam" id="NF033594">
    <property type="entry name" value="transpos_ISNCY_2"/>
    <property type="match status" value="1"/>
</dbReference>
<dbReference type="AlphaFoldDB" id="A0A7V8NS50"/>
<gene>
    <name evidence="3" type="ORF">HRJ53_14530</name>
</gene>
<dbReference type="PROSITE" id="PS50994">
    <property type="entry name" value="INTEGRASE"/>
    <property type="match status" value="1"/>
</dbReference>
<dbReference type="InterPro" id="IPR001584">
    <property type="entry name" value="Integrase_cat-core"/>
</dbReference>
<comment type="caution">
    <text evidence="3">The sequence shown here is derived from an EMBL/GenBank/DDBJ whole genome shotgun (WGS) entry which is preliminary data.</text>
</comment>
<feature type="region of interest" description="Disordered" evidence="1">
    <location>
        <begin position="395"/>
        <end position="453"/>
    </location>
</feature>
<dbReference type="SUPFAM" id="SSF53098">
    <property type="entry name" value="Ribonuclease H-like"/>
    <property type="match status" value="1"/>
</dbReference>
<dbReference type="InterPro" id="IPR009057">
    <property type="entry name" value="Homeodomain-like_sf"/>
</dbReference>
<dbReference type="GO" id="GO:0003676">
    <property type="term" value="F:nucleic acid binding"/>
    <property type="evidence" value="ECO:0007669"/>
    <property type="project" value="InterPro"/>
</dbReference>
<dbReference type="EMBL" id="JACDQQ010001395">
    <property type="protein sequence ID" value="MBA0086200.1"/>
    <property type="molecule type" value="Genomic_DNA"/>
</dbReference>
<dbReference type="PANTHER" id="PTHR35004">
    <property type="entry name" value="TRANSPOSASE RV3428C-RELATED"/>
    <property type="match status" value="1"/>
</dbReference>
<evidence type="ECO:0000313" key="4">
    <source>
        <dbReference type="Proteomes" id="UP000567293"/>
    </source>
</evidence>
<dbReference type="Gene3D" id="3.30.420.10">
    <property type="entry name" value="Ribonuclease H-like superfamily/Ribonuclease H"/>
    <property type="match status" value="1"/>
</dbReference>
<dbReference type="SUPFAM" id="SSF46689">
    <property type="entry name" value="Homeodomain-like"/>
    <property type="match status" value="1"/>
</dbReference>
<dbReference type="InterPro" id="IPR036397">
    <property type="entry name" value="RNaseH_sf"/>
</dbReference>
<proteinExistence type="predicted"/>
<sequence>MGRTEMSKRELARVEVLSRVRSEELRVVDAGRLMQVSYRQAKRLWKRYREEGAAGLQHRSAGRSSNHGHAKKFRQKVLGLVREKYGGAVGERFGPTLAAEHLAAEDGLQVDAETLRRWMLAEGLWSRERKRRRHRRRRDRKEHFGEMVQMDGSFHAWLEERGPEGCLIDMVDDASNKTWARLGEQETIWAVADALRAWIEGYGVPLALYVDWKNLYKRPANAGERLRGEEPVTQFGRMCAKLGITLIAANSPQAKGRVERQHGTHQDRLVKKLRRRGIHSHEAANVYLEREYLPEHNQRFGRCAARPEDYHRKAPCAAELDRIFRLESTRTVSDDWVVRYDNRFFQLEPQSGHIVPARSKVWVCEGRYGRMSIESGGRALRWREIAAPVQPQGLETAARKATPRVPISVKKRKWTPPPSHPWHEPPRPKVPKRASKWAATAPRSSLAWPCTSP</sequence>
<evidence type="ECO:0000256" key="1">
    <source>
        <dbReference type="SAM" id="MobiDB-lite"/>
    </source>
</evidence>
<name>A0A7V8NS50_9BACT</name>
<evidence type="ECO:0000259" key="2">
    <source>
        <dbReference type="PROSITE" id="PS50994"/>
    </source>
</evidence>
<organism evidence="3 4">
    <name type="scientific">Candidatus Acidiferrum panamense</name>
    <dbReference type="NCBI Taxonomy" id="2741543"/>
    <lineage>
        <taxon>Bacteria</taxon>
        <taxon>Pseudomonadati</taxon>
        <taxon>Acidobacteriota</taxon>
        <taxon>Terriglobia</taxon>
        <taxon>Candidatus Acidiferrales</taxon>
        <taxon>Candidatus Acidiferrum</taxon>
    </lineage>
</organism>
<dbReference type="PANTHER" id="PTHR35004:SF7">
    <property type="entry name" value="INTEGRASE PROTEIN"/>
    <property type="match status" value="1"/>
</dbReference>
<dbReference type="GO" id="GO:0015074">
    <property type="term" value="P:DNA integration"/>
    <property type="evidence" value="ECO:0007669"/>
    <property type="project" value="InterPro"/>
</dbReference>
<dbReference type="Proteomes" id="UP000567293">
    <property type="component" value="Unassembled WGS sequence"/>
</dbReference>
<dbReference type="InterPro" id="IPR012337">
    <property type="entry name" value="RNaseH-like_sf"/>
</dbReference>
<accession>A0A7V8NS50</accession>
<evidence type="ECO:0000313" key="3">
    <source>
        <dbReference type="EMBL" id="MBA0086200.1"/>
    </source>
</evidence>
<protein>
    <submittedName>
        <fullName evidence="3">ISNCY family transposase</fullName>
    </submittedName>
</protein>
<dbReference type="InterPro" id="IPR055247">
    <property type="entry name" value="InsJ-like_HTH"/>
</dbReference>